<feature type="domain" description="Histidine kinase" evidence="12">
    <location>
        <begin position="156"/>
        <end position="369"/>
    </location>
</feature>
<dbReference type="PROSITE" id="PS50109">
    <property type="entry name" value="HIS_KIN"/>
    <property type="match status" value="1"/>
</dbReference>
<dbReference type="PANTHER" id="PTHR45436:SF5">
    <property type="entry name" value="SENSOR HISTIDINE KINASE TRCS"/>
    <property type="match status" value="1"/>
</dbReference>
<evidence type="ECO:0000256" key="3">
    <source>
        <dbReference type="ARBA" id="ARBA00012438"/>
    </source>
</evidence>
<evidence type="ECO:0000256" key="11">
    <source>
        <dbReference type="SAM" id="Phobius"/>
    </source>
</evidence>
<gene>
    <name evidence="14" type="ORF">AB8O55_07795</name>
</gene>
<dbReference type="Pfam" id="PF02518">
    <property type="entry name" value="HATPase_c"/>
    <property type="match status" value="1"/>
</dbReference>
<keyword evidence="8 11" id="KW-1133">Transmembrane helix</keyword>
<dbReference type="InterPro" id="IPR003594">
    <property type="entry name" value="HATPase_dom"/>
</dbReference>
<dbReference type="Proteomes" id="UP001564626">
    <property type="component" value="Unassembled WGS sequence"/>
</dbReference>
<evidence type="ECO:0000256" key="10">
    <source>
        <dbReference type="ARBA" id="ARBA00023136"/>
    </source>
</evidence>
<evidence type="ECO:0000313" key="14">
    <source>
        <dbReference type="EMBL" id="MEY8039297.1"/>
    </source>
</evidence>
<feature type="domain" description="HAMP" evidence="13">
    <location>
        <begin position="89"/>
        <end position="141"/>
    </location>
</feature>
<keyword evidence="15" id="KW-1185">Reference proteome</keyword>
<dbReference type="EC" id="2.7.13.3" evidence="3"/>
<dbReference type="InterPro" id="IPR003660">
    <property type="entry name" value="HAMP_dom"/>
</dbReference>
<accession>A0ABV4CGT0</accession>
<protein>
    <recommendedName>
        <fullName evidence="3">histidine kinase</fullName>
        <ecNumber evidence="3">2.7.13.3</ecNumber>
    </recommendedName>
</protein>
<dbReference type="InterPro" id="IPR036890">
    <property type="entry name" value="HATPase_C_sf"/>
</dbReference>
<dbReference type="InterPro" id="IPR050428">
    <property type="entry name" value="TCS_sensor_his_kinase"/>
</dbReference>
<evidence type="ECO:0000256" key="2">
    <source>
        <dbReference type="ARBA" id="ARBA00004236"/>
    </source>
</evidence>
<dbReference type="GO" id="GO:0016301">
    <property type="term" value="F:kinase activity"/>
    <property type="evidence" value="ECO:0007669"/>
    <property type="project" value="UniProtKB-KW"/>
</dbReference>
<keyword evidence="9" id="KW-0902">Two-component regulatory system</keyword>
<keyword evidence="7 14" id="KW-0418">Kinase</keyword>
<keyword evidence="4" id="KW-0597">Phosphoprotein</keyword>
<dbReference type="PRINTS" id="PR00344">
    <property type="entry name" value="BCTRLSENSOR"/>
</dbReference>
<dbReference type="InterPro" id="IPR036097">
    <property type="entry name" value="HisK_dim/P_sf"/>
</dbReference>
<evidence type="ECO:0000259" key="12">
    <source>
        <dbReference type="PROSITE" id="PS50109"/>
    </source>
</evidence>
<feature type="transmembrane region" description="Helical" evidence="11">
    <location>
        <begin position="64"/>
        <end position="87"/>
    </location>
</feature>
<dbReference type="CDD" id="cd00075">
    <property type="entry name" value="HATPase"/>
    <property type="match status" value="1"/>
</dbReference>
<dbReference type="PROSITE" id="PS50885">
    <property type="entry name" value="HAMP"/>
    <property type="match status" value="1"/>
</dbReference>
<dbReference type="EMBL" id="JBGEHV010000010">
    <property type="protein sequence ID" value="MEY8039297.1"/>
    <property type="molecule type" value="Genomic_DNA"/>
</dbReference>
<dbReference type="SMART" id="SM00387">
    <property type="entry name" value="HATPase_c"/>
    <property type="match status" value="1"/>
</dbReference>
<dbReference type="SUPFAM" id="SSF55874">
    <property type="entry name" value="ATPase domain of HSP90 chaperone/DNA topoisomerase II/histidine kinase"/>
    <property type="match status" value="1"/>
</dbReference>
<evidence type="ECO:0000313" key="15">
    <source>
        <dbReference type="Proteomes" id="UP001564626"/>
    </source>
</evidence>
<dbReference type="Pfam" id="PF00512">
    <property type="entry name" value="HisKA"/>
    <property type="match status" value="1"/>
</dbReference>
<dbReference type="SUPFAM" id="SSF47384">
    <property type="entry name" value="Homodimeric domain of signal transducing histidine kinase"/>
    <property type="match status" value="1"/>
</dbReference>
<evidence type="ECO:0000256" key="6">
    <source>
        <dbReference type="ARBA" id="ARBA00022692"/>
    </source>
</evidence>
<feature type="transmembrane region" description="Helical" evidence="11">
    <location>
        <begin position="6"/>
        <end position="25"/>
    </location>
</feature>
<comment type="caution">
    <text evidence="14">The sequence shown here is derived from an EMBL/GenBank/DDBJ whole genome shotgun (WGS) entry which is preliminary data.</text>
</comment>
<dbReference type="Gene3D" id="3.30.565.10">
    <property type="entry name" value="Histidine kinase-like ATPase, C-terminal domain"/>
    <property type="match status" value="1"/>
</dbReference>
<evidence type="ECO:0000256" key="1">
    <source>
        <dbReference type="ARBA" id="ARBA00000085"/>
    </source>
</evidence>
<evidence type="ECO:0000256" key="9">
    <source>
        <dbReference type="ARBA" id="ARBA00023012"/>
    </source>
</evidence>
<dbReference type="InterPro" id="IPR005467">
    <property type="entry name" value="His_kinase_dom"/>
</dbReference>
<dbReference type="CDD" id="cd00082">
    <property type="entry name" value="HisKA"/>
    <property type="match status" value="1"/>
</dbReference>
<keyword evidence="5" id="KW-0808">Transferase</keyword>
<dbReference type="PANTHER" id="PTHR45436">
    <property type="entry name" value="SENSOR HISTIDINE KINASE YKOH"/>
    <property type="match status" value="1"/>
</dbReference>
<evidence type="ECO:0000256" key="5">
    <source>
        <dbReference type="ARBA" id="ARBA00022679"/>
    </source>
</evidence>
<proteinExistence type="predicted"/>
<dbReference type="RefSeq" id="WP_345358110.1">
    <property type="nucleotide sequence ID" value="NZ_BAABII010000003.1"/>
</dbReference>
<dbReference type="SMART" id="SM00388">
    <property type="entry name" value="HisKA"/>
    <property type="match status" value="1"/>
</dbReference>
<evidence type="ECO:0000256" key="4">
    <source>
        <dbReference type="ARBA" id="ARBA00022553"/>
    </source>
</evidence>
<evidence type="ECO:0000256" key="8">
    <source>
        <dbReference type="ARBA" id="ARBA00022989"/>
    </source>
</evidence>
<keyword evidence="6 11" id="KW-0812">Transmembrane</keyword>
<comment type="subcellular location">
    <subcellularLocation>
        <location evidence="2">Cell membrane</location>
    </subcellularLocation>
</comment>
<evidence type="ECO:0000259" key="13">
    <source>
        <dbReference type="PROSITE" id="PS50885"/>
    </source>
</evidence>
<reference evidence="14 15" key="1">
    <citation type="submission" date="2024-08" db="EMBL/GenBank/DDBJ databases">
        <title>Genome mining of Saccharopolyspora cebuensis PGLac3 from Nigerian medicinal plant.</title>
        <authorList>
            <person name="Ezeobiora C.E."/>
            <person name="Igbokwe N.H."/>
            <person name="Amin D.H."/>
            <person name="Mendie U.E."/>
        </authorList>
    </citation>
    <scope>NUCLEOTIDE SEQUENCE [LARGE SCALE GENOMIC DNA]</scope>
    <source>
        <strain evidence="14 15">PGLac3</strain>
    </source>
</reference>
<dbReference type="InterPro" id="IPR003661">
    <property type="entry name" value="HisK_dim/P_dom"/>
</dbReference>
<dbReference type="Gene3D" id="1.10.287.130">
    <property type="match status" value="1"/>
</dbReference>
<dbReference type="InterPro" id="IPR004358">
    <property type="entry name" value="Sig_transdc_His_kin-like_C"/>
</dbReference>
<evidence type="ECO:0000256" key="7">
    <source>
        <dbReference type="ARBA" id="ARBA00022777"/>
    </source>
</evidence>
<keyword evidence="10 11" id="KW-0472">Membrane</keyword>
<name>A0ABV4CGT0_9PSEU</name>
<organism evidence="14 15">
    <name type="scientific">Saccharopolyspora cebuensis</name>
    <dbReference type="NCBI Taxonomy" id="418759"/>
    <lineage>
        <taxon>Bacteria</taxon>
        <taxon>Bacillati</taxon>
        <taxon>Actinomycetota</taxon>
        <taxon>Actinomycetes</taxon>
        <taxon>Pseudonocardiales</taxon>
        <taxon>Pseudonocardiaceae</taxon>
        <taxon>Saccharopolyspora</taxon>
    </lineage>
</organism>
<feature type="transmembrane region" description="Helical" evidence="11">
    <location>
        <begin position="37"/>
        <end position="58"/>
    </location>
</feature>
<sequence length="375" mass="39956">MNPALVALIAVCESAGVGLIGAVVLRALRRYSVDVSLVAVVVITVCALNASTITLVLVGPSVQLPVSTILAVNSAAGLVSIGIGLLLGRSVVRGSRQLADATRAFARNQRFRLAEDPPTAELAELAEELRRTSDKLAESRAREQAIEASRRQLVAWISHDLRSPLARLRAMTESLEDGVAEDLPHYCRKIRGDADRLTGMVDDLFELSQLQSGTLRLTLREVALDDLVSDAVADFDDLAGKRGIELRPNRVEPVTAAVDDRMMTRVLTNLLSNALQYSPTGTAVTLDVRAERGWAVIAISDRCGGIPRENLGSVFDVGWRGAPRTPGAERGGGLGLSIAQGVVRAHRGHVSVRNVPGGCCFEVRLPLAGVGGRSE</sequence>
<comment type="catalytic activity">
    <reaction evidence="1">
        <text>ATP + protein L-histidine = ADP + protein N-phospho-L-histidine.</text>
        <dbReference type="EC" id="2.7.13.3"/>
    </reaction>
</comment>